<dbReference type="EC" id="2.7.1.130" evidence="2"/>
<comment type="pathway">
    <text evidence="1">Glycolipid biosynthesis; lipid IV(A) biosynthesis; lipid IV(A) from (3R)-3-hydroxytetradecanoyl-[acyl-carrier-protein] and UDP-N-acetyl-alpha-D-glucosamine: step 6/6.</text>
</comment>
<keyword evidence="9" id="KW-0443">Lipid metabolism</keyword>
<sequence length="357" mass="40665">MKFERLYYRIISPKRKFYHFPVYLILKLLSFFYLWGHCFRIWAYNCDLFPSHKLECRVISVGNLTLGGTGKTPVVMMIAEILRGNGRKPGILSRGYGGNSKNEINVVCDGENILLSTEIAGDEAVMMAKRLKNVPILVGSDRYQTGRYAIKHFGVDTLILDDGFQHLALKRDMNILLFDHRRPFGNGQLFPAGELREPKKETRRANFVCITRYSGSSYPPGISERLIKDFPLVKATLRLDSLSNLNNGEVLDVKQLRDQPVVAFSGIANPDDFRKLLEKSGARVACYHPFPDHHEYILNDIRQIEDSARKSGAKFILTTEKDAVKVNLSSTTLPFYKVALEMEILEGREIFNQQVLN</sequence>
<dbReference type="PANTHER" id="PTHR42724">
    <property type="entry name" value="TETRAACYLDISACCHARIDE 4'-KINASE"/>
    <property type="match status" value="1"/>
</dbReference>
<dbReference type="EMBL" id="UINC01039335">
    <property type="protein sequence ID" value="SVB37671.1"/>
    <property type="molecule type" value="Genomic_DNA"/>
</dbReference>
<dbReference type="GO" id="GO:0009245">
    <property type="term" value="P:lipid A biosynthetic process"/>
    <property type="evidence" value="ECO:0007669"/>
    <property type="project" value="UniProtKB-KW"/>
</dbReference>
<evidence type="ECO:0000256" key="8">
    <source>
        <dbReference type="ARBA" id="ARBA00022840"/>
    </source>
</evidence>
<keyword evidence="7" id="KW-0418">Kinase</keyword>
<accession>A0A382DIX7</accession>
<evidence type="ECO:0000256" key="7">
    <source>
        <dbReference type="ARBA" id="ARBA00022777"/>
    </source>
</evidence>
<organism evidence="11">
    <name type="scientific">marine metagenome</name>
    <dbReference type="NCBI Taxonomy" id="408172"/>
    <lineage>
        <taxon>unclassified sequences</taxon>
        <taxon>metagenomes</taxon>
        <taxon>ecological metagenomes</taxon>
    </lineage>
</organism>
<keyword evidence="10" id="KW-0472">Membrane</keyword>
<evidence type="ECO:0000313" key="11">
    <source>
        <dbReference type="EMBL" id="SVB37671.1"/>
    </source>
</evidence>
<keyword evidence="8" id="KW-0067">ATP-binding</keyword>
<dbReference type="HAMAP" id="MF_00409">
    <property type="entry name" value="LpxK"/>
    <property type="match status" value="1"/>
</dbReference>
<proteinExistence type="inferred from homology"/>
<dbReference type="Pfam" id="PF02606">
    <property type="entry name" value="LpxK"/>
    <property type="match status" value="1"/>
</dbReference>
<reference evidence="11" key="1">
    <citation type="submission" date="2018-05" db="EMBL/GenBank/DDBJ databases">
        <authorList>
            <person name="Lanie J.A."/>
            <person name="Ng W.-L."/>
            <person name="Kazmierczak K.M."/>
            <person name="Andrzejewski T.M."/>
            <person name="Davidsen T.M."/>
            <person name="Wayne K.J."/>
            <person name="Tettelin H."/>
            <person name="Glass J.I."/>
            <person name="Rusch D."/>
            <person name="Podicherti R."/>
            <person name="Tsui H.-C.T."/>
            <person name="Winkler M.E."/>
        </authorList>
    </citation>
    <scope>NUCLEOTIDE SEQUENCE</scope>
</reference>
<evidence type="ECO:0000256" key="4">
    <source>
        <dbReference type="ARBA" id="ARBA00022556"/>
    </source>
</evidence>
<keyword evidence="10" id="KW-0812">Transmembrane</keyword>
<protein>
    <recommendedName>
        <fullName evidence="2">tetraacyldisaccharide 4'-kinase</fullName>
        <ecNumber evidence="2">2.7.1.130</ecNumber>
    </recommendedName>
</protein>
<feature type="transmembrane region" description="Helical" evidence="10">
    <location>
        <begin position="20"/>
        <end position="43"/>
    </location>
</feature>
<dbReference type="GO" id="GO:0005886">
    <property type="term" value="C:plasma membrane"/>
    <property type="evidence" value="ECO:0007669"/>
    <property type="project" value="TreeGrafter"/>
</dbReference>
<dbReference type="AlphaFoldDB" id="A0A382DIX7"/>
<keyword evidence="5" id="KW-0808">Transferase</keyword>
<evidence type="ECO:0000256" key="1">
    <source>
        <dbReference type="ARBA" id="ARBA00004870"/>
    </source>
</evidence>
<dbReference type="InterPro" id="IPR027417">
    <property type="entry name" value="P-loop_NTPase"/>
</dbReference>
<evidence type="ECO:0000256" key="10">
    <source>
        <dbReference type="SAM" id="Phobius"/>
    </source>
</evidence>
<keyword evidence="3" id="KW-0444">Lipid biosynthesis</keyword>
<dbReference type="GO" id="GO:0009244">
    <property type="term" value="P:lipopolysaccharide core region biosynthetic process"/>
    <property type="evidence" value="ECO:0007669"/>
    <property type="project" value="TreeGrafter"/>
</dbReference>
<dbReference type="InterPro" id="IPR003758">
    <property type="entry name" value="LpxK"/>
</dbReference>
<dbReference type="PANTHER" id="PTHR42724:SF1">
    <property type="entry name" value="TETRAACYLDISACCHARIDE 4'-KINASE, MITOCHONDRIAL-RELATED"/>
    <property type="match status" value="1"/>
</dbReference>
<evidence type="ECO:0000256" key="9">
    <source>
        <dbReference type="ARBA" id="ARBA00023098"/>
    </source>
</evidence>
<dbReference type="NCBIfam" id="TIGR00682">
    <property type="entry name" value="lpxK"/>
    <property type="match status" value="1"/>
</dbReference>
<keyword evidence="4" id="KW-0441">Lipid A biosynthesis</keyword>
<gene>
    <name evidence="11" type="ORF">METZ01_LOCUS190525</name>
</gene>
<evidence type="ECO:0000256" key="3">
    <source>
        <dbReference type="ARBA" id="ARBA00022516"/>
    </source>
</evidence>
<dbReference type="SUPFAM" id="SSF52540">
    <property type="entry name" value="P-loop containing nucleoside triphosphate hydrolases"/>
    <property type="match status" value="1"/>
</dbReference>
<name>A0A382DIX7_9ZZZZ</name>
<dbReference type="GO" id="GO:0009029">
    <property type="term" value="F:lipid-A 4'-kinase activity"/>
    <property type="evidence" value="ECO:0007669"/>
    <property type="project" value="UniProtKB-EC"/>
</dbReference>
<dbReference type="UniPathway" id="UPA00359">
    <property type="reaction ID" value="UER00482"/>
</dbReference>
<evidence type="ECO:0000256" key="5">
    <source>
        <dbReference type="ARBA" id="ARBA00022679"/>
    </source>
</evidence>
<evidence type="ECO:0000256" key="6">
    <source>
        <dbReference type="ARBA" id="ARBA00022741"/>
    </source>
</evidence>
<keyword evidence="10" id="KW-1133">Transmembrane helix</keyword>
<keyword evidence="6" id="KW-0547">Nucleotide-binding</keyword>
<dbReference type="GO" id="GO:0005524">
    <property type="term" value="F:ATP binding"/>
    <property type="evidence" value="ECO:0007669"/>
    <property type="project" value="UniProtKB-KW"/>
</dbReference>
<evidence type="ECO:0000256" key="2">
    <source>
        <dbReference type="ARBA" id="ARBA00012071"/>
    </source>
</evidence>